<keyword evidence="3" id="KW-1185">Reference proteome</keyword>
<protein>
    <submittedName>
        <fullName evidence="2">Uncharacterized protein</fullName>
    </submittedName>
</protein>
<dbReference type="Proteomes" id="UP000031036">
    <property type="component" value="Unassembled WGS sequence"/>
</dbReference>
<reference evidence="2 3" key="1">
    <citation type="submission" date="2014-11" db="EMBL/GenBank/DDBJ databases">
        <title>Genetic blueprint of the zoonotic pathogen Toxocara canis.</title>
        <authorList>
            <person name="Zhu X.-Q."/>
            <person name="Korhonen P.K."/>
            <person name="Cai H."/>
            <person name="Young N.D."/>
            <person name="Nejsum P."/>
            <person name="von Samson-Himmelstjerna G."/>
            <person name="Boag P.R."/>
            <person name="Tan P."/>
            <person name="Li Q."/>
            <person name="Min J."/>
            <person name="Yang Y."/>
            <person name="Wang X."/>
            <person name="Fang X."/>
            <person name="Hall R.S."/>
            <person name="Hofmann A."/>
            <person name="Sternberg P.W."/>
            <person name="Jex A.R."/>
            <person name="Gasser R.B."/>
        </authorList>
    </citation>
    <scope>NUCLEOTIDE SEQUENCE [LARGE SCALE GENOMIC DNA]</scope>
    <source>
        <strain evidence="2">PN_DK_2014</strain>
    </source>
</reference>
<accession>A0A0B2VPR6</accession>
<comment type="caution">
    <text evidence="2">The sequence shown here is derived from an EMBL/GenBank/DDBJ whole genome shotgun (WGS) entry which is preliminary data.</text>
</comment>
<evidence type="ECO:0000313" key="3">
    <source>
        <dbReference type="Proteomes" id="UP000031036"/>
    </source>
</evidence>
<dbReference type="AlphaFoldDB" id="A0A0B2VPR6"/>
<evidence type="ECO:0000313" key="2">
    <source>
        <dbReference type="EMBL" id="KHN83329.1"/>
    </source>
</evidence>
<gene>
    <name evidence="1" type="ORF">Tcan_13498</name>
    <name evidence="2" type="ORF">Tcan_13499</name>
</gene>
<name>A0A0B2VPR6_TOXCA</name>
<sequence length="125" mass="14121">MAAGNLSNSSIQESDNVKWPLFSAFAECGLSGVNVFNTSEDEEERRHTGLLKLKYHLHNSQNDGCAQRMNRSELEFLSAVDCVDDAQTRQTERLNFLNFLMHLTASNYAGLTWTSFQPLTYCACF</sequence>
<organism evidence="2 3">
    <name type="scientific">Toxocara canis</name>
    <name type="common">Canine roundworm</name>
    <dbReference type="NCBI Taxonomy" id="6265"/>
    <lineage>
        <taxon>Eukaryota</taxon>
        <taxon>Metazoa</taxon>
        <taxon>Ecdysozoa</taxon>
        <taxon>Nematoda</taxon>
        <taxon>Chromadorea</taxon>
        <taxon>Rhabditida</taxon>
        <taxon>Spirurina</taxon>
        <taxon>Ascaridomorpha</taxon>
        <taxon>Ascaridoidea</taxon>
        <taxon>Toxocaridae</taxon>
        <taxon>Toxocara</taxon>
    </lineage>
</organism>
<proteinExistence type="predicted"/>
<dbReference type="EMBL" id="JPKZ01001202">
    <property type="protein sequence ID" value="KHN83328.1"/>
    <property type="molecule type" value="Genomic_DNA"/>
</dbReference>
<dbReference type="EMBL" id="JPKZ01001202">
    <property type="protein sequence ID" value="KHN83329.1"/>
    <property type="molecule type" value="Genomic_DNA"/>
</dbReference>
<evidence type="ECO:0000313" key="1">
    <source>
        <dbReference type="EMBL" id="KHN83328.1"/>
    </source>
</evidence>